<protein>
    <submittedName>
        <fullName evidence="1">Uncharacterized protein</fullName>
    </submittedName>
</protein>
<dbReference type="AlphaFoldDB" id="A0A2I8EZJ9"/>
<dbReference type="EMBL" id="CP026113">
    <property type="protein sequence ID" value="AUT64919.1"/>
    <property type="molecule type" value="Genomic_DNA"/>
</dbReference>
<proteinExistence type="predicted"/>
<dbReference type="KEGG" id="pter:C2L65_35490"/>
<evidence type="ECO:0000313" key="1">
    <source>
        <dbReference type="EMBL" id="AUT64919.1"/>
    </source>
</evidence>
<gene>
    <name evidence="1" type="ORF">C2L65_35490</name>
</gene>
<dbReference type="Proteomes" id="UP000243502">
    <property type="component" value="Chromosome 3"/>
</dbReference>
<dbReference type="OrthoDB" id="154268at2"/>
<name>A0A2I8EZJ9_9BURK</name>
<accession>A0A2I8EZJ9</accession>
<evidence type="ECO:0000313" key="2">
    <source>
        <dbReference type="Proteomes" id="UP000243502"/>
    </source>
</evidence>
<dbReference type="InterPro" id="IPR054271">
    <property type="entry name" value="DUF7002"/>
</dbReference>
<sequence length="142" mass="16481">MLTDNAPLSELALAKCLDDELTPWDWMRMLNQRVFFWVDEENLNRHLAANMRDGLARVVMAFDTRSLVNACHRNVELAAINTGSTIRRPARRGLSTFSPAHLYTYREWQQLRRGRDRIKELTVRGAVREVEAHLIGQYTIEA</sequence>
<dbReference type="Pfam" id="PF22531">
    <property type="entry name" value="DUF7002"/>
    <property type="match status" value="1"/>
</dbReference>
<reference evidence="1 2" key="1">
    <citation type="submission" date="2018-01" db="EMBL/GenBank/DDBJ databases">
        <title>Species boundaries and ecological features among Paraburkholderia terrae DSMZ17804T, P. hospita DSMZ17164T and P. caribensis DSMZ13236T.</title>
        <authorList>
            <person name="Pratama A.A."/>
        </authorList>
    </citation>
    <scope>NUCLEOTIDE SEQUENCE [LARGE SCALE GENOMIC DNA]</scope>
    <source>
        <strain evidence="1 2">DSM 17804</strain>
    </source>
</reference>
<organism evidence="1 2">
    <name type="scientific">Paraburkholderia terrae</name>
    <dbReference type="NCBI Taxonomy" id="311230"/>
    <lineage>
        <taxon>Bacteria</taxon>
        <taxon>Pseudomonadati</taxon>
        <taxon>Pseudomonadota</taxon>
        <taxon>Betaproteobacteria</taxon>
        <taxon>Burkholderiales</taxon>
        <taxon>Burkholderiaceae</taxon>
        <taxon>Paraburkholderia</taxon>
    </lineage>
</organism>